<feature type="transmembrane region" description="Helical" evidence="6">
    <location>
        <begin position="410"/>
        <end position="430"/>
    </location>
</feature>
<evidence type="ECO:0000256" key="3">
    <source>
        <dbReference type="ARBA" id="ARBA00022692"/>
    </source>
</evidence>
<dbReference type="InterPro" id="IPR036259">
    <property type="entry name" value="MFS_trans_sf"/>
</dbReference>
<dbReference type="Gene3D" id="1.20.1250.20">
    <property type="entry name" value="MFS general substrate transporter like domains"/>
    <property type="match status" value="2"/>
</dbReference>
<dbReference type="Pfam" id="PF07690">
    <property type="entry name" value="MFS_1"/>
    <property type="match status" value="1"/>
</dbReference>
<feature type="transmembrane region" description="Helical" evidence="6">
    <location>
        <begin position="368"/>
        <end position="390"/>
    </location>
</feature>
<feature type="transmembrane region" description="Helical" evidence="6">
    <location>
        <begin position="85"/>
        <end position="103"/>
    </location>
</feature>
<dbReference type="PIRSF" id="PIRSF002808">
    <property type="entry name" value="Hexose_phosphate_transp"/>
    <property type="match status" value="1"/>
</dbReference>
<dbReference type="InterPro" id="IPR020846">
    <property type="entry name" value="MFS_dom"/>
</dbReference>
<dbReference type="STRING" id="1794912.AXX12_00385"/>
<feature type="transmembrane region" description="Helical" evidence="6">
    <location>
        <begin position="109"/>
        <end position="129"/>
    </location>
</feature>
<evidence type="ECO:0000313" key="8">
    <source>
        <dbReference type="EMBL" id="KYZ78038.1"/>
    </source>
</evidence>
<dbReference type="OrthoDB" id="9773404at2"/>
<dbReference type="Proteomes" id="UP000076268">
    <property type="component" value="Unassembled WGS sequence"/>
</dbReference>
<protein>
    <submittedName>
        <fullName evidence="8">MFS transporter</fullName>
    </submittedName>
</protein>
<dbReference type="EMBL" id="LSGP01000001">
    <property type="protein sequence ID" value="KYZ78038.1"/>
    <property type="molecule type" value="Genomic_DNA"/>
</dbReference>
<sequence length="457" mass="49826">MMATNISGEQQMLRRRWLVWVPAALSCWVVYFHRVGTGVVADNLMRDFAIERASDLGILASIYFYTYALAQVPAGILADYFGPRLTISIAMLVSAVGALLFGWTDTLSGLYLGRFLASLGVSLIYVNIVKIHAEWFRAREFGTMSGLIVLVGNAGSLAAATPLAVVVEALGWRSSFYMIAVFSLLMALLCWLLIRNRPTDIGLPSIAAIEGREGCMHSPAVAKPSIGGSLKQVLGNRHTWTPFFASSLIYGVYMTVVGLWGVSYFMQVYGMSRFDASNHLLLMVTGNMLGGPLFGFFSDRFGFRRLPYVGATAFFLAIWLLLTFWNQAKPPEWVLYPICLAIGLGVSGITLTVACVKEVNSSHITGMAAGVANSGAFVGAAFLQPLFGWILDQYWQGAIEHGVKIYPAIAYHQAFLLCAAVLAVGLVFVLNIKETYCRNVGDELQTTLSIAKVSRNG</sequence>
<feature type="transmembrane region" description="Helical" evidence="6">
    <location>
        <begin position="240"/>
        <end position="260"/>
    </location>
</feature>
<name>A0A154BX41_ANASB</name>
<feature type="domain" description="Major facilitator superfamily (MFS) profile" evidence="7">
    <location>
        <begin position="19"/>
        <end position="437"/>
    </location>
</feature>
<dbReference type="CDD" id="cd06174">
    <property type="entry name" value="MFS"/>
    <property type="match status" value="1"/>
</dbReference>
<evidence type="ECO:0000313" key="9">
    <source>
        <dbReference type="Proteomes" id="UP000076268"/>
    </source>
</evidence>
<dbReference type="PROSITE" id="PS50850">
    <property type="entry name" value="MFS"/>
    <property type="match status" value="1"/>
</dbReference>
<gene>
    <name evidence="8" type="ORF">AXX12_00385</name>
</gene>
<dbReference type="InterPro" id="IPR011701">
    <property type="entry name" value="MFS"/>
</dbReference>
<organism evidence="8 9">
    <name type="scientific">Anaerosporomusa subterranea</name>
    <dbReference type="NCBI Taxonomy" id="1794912"/>
    <lineage>
        <taxon>Bacteria</taxon>
        <taxon>Bacillati</taxon>
        <taxon>Bacillota</taxon>
        <taxon>Negativicutes</taxon>
        <taxon>Acetonemataceae</taxon>
        <taxon>Anaerosporomusa</taxon>
    </lineage>
</organism>
<feature type="transmembrane region" description="Helical" evidence="6">
    <location>
        <begin position="334"/>
        <end position="356"/>
    </location>
</feature>
<evidence type="ECO:0000256" key="6">
    <source>
        <dbReference type="SAM" id="Phobius"/>
    </source>
</evidence>
<dbReference type="GO" id="GO:0005886">
    <property type="term" value="C:plasma membrane"/>
    <property type="evidence" value="ECO:0007669"/>
    <property type="project" value="UniProtKB-SubCell"/>
</dbReference>
<evidence type="ECO:0000259" key="7">
    <source>
        <dbReference type="PROSITE" id="PS50850"/>
    </source>
</evidence>
<proteinExistence type="predicted"/>
<dbReference type="GO" id="GO:0061513">
    <property type="term" value="F:glucose 6-phosphate:phosphate antiporter activity"/>
    <property type="evidence" value="ECO:0007669"/>
    <property type="project" value="TreeGrafter"/>
</dbReference>
<dbReference type="InterPro" id="IPR051337">
    <property type="entry name" value="OPA_Antiporter"/>
</dbReference>
<dbReference type="RefSeq" id="WP_066236653.1">
    <property type="nucleotide sequence ID" value="NZ_LSGP01000001.1"/>
</dbReference>
<feature type="transmembrane region" description="Helical" evidence="6">
    <location>
        <begin position="141"/>
        <end position="164"/>
    </location>
</feature>
<dbReference type="GO" id="GO:0035435">
    <property type="term" value="P:phosphate ion transmembrane transport"/>
    <property type="evidence" value="ECO:0007669"/>
    <property type="project" value="TreeGrafter"/>
</dbReference>
<reference evidence="8 9" key="1">
    <citation type="submission" date="2016-02" db="EMBL/GenBank/DDBJ databases">
        <title>Anaerosporomusa subterraneum gen. nov., sp. nov., a spore-forming obligate anaerobe isolated from saprolite.</title>
        <authorList>
            <person name="Choi J.K."/>
            <person name="Shah M."/>
            <person name="Yee N."/>
        </authorList>
    </citation>
    <scope>NUCLEOTIDE SEQUENCE [LARGE SCALE GENOMIC DNA]</scope>
    <source>
        <strain evidence="8 9">RU4</strain>
    </source>
</reference>
<feature type="transmembrane region" description="Helical" evidence="6">
    <location>
        <begin position="309"/>
        <end position="328"/>
    </location>
</feature>
<keyword evidence="3 6" id="KW-0812">Transmembrane</keyword>
<dbReference type="InterPro" id="IPR000849">
    <property type="entry name" value="Sugar_P_transporter"/>
</dbReference>
<keyword evidence="9" id="KW-1185">Reference proteome</keyword>
<evidence type="ECO:0000256" key="4">
    <source>
        <dbReference type="ARBA" id="ARBA00022989"/>
    </source>
</evidence>
<feature type="transmembrane region" description="Helical" evidence="6">
    <location>
        <begin position="17"/>
        <end position="36"/>
    </location>
</feature>
<comment type="caution">
    <text evidence="8">The sequence shown here is derived from an EMBL/GenBank/DDBJ whole genome shotgun (WGS) entry which is preliminary data.</text>
</comment>
<dbReference type="AlphaFoldDB" id="A0A154BX41"/>
<keyword evidence="4 6" id="KW-1133">Transmembrane helix</keyword>
<accession>A0A154BX41</accession>
<feature type="transmembrane region" description="Helical" evidence="6">
    <location>
        <begin position="176"/>
        <end position="194"/>
    </location>
</feature>
<feature type="transmembrane region" description="Helical" evidence="6">
    <location>
        <begin position="56"/>
        <end position="78"/>
    </location>
</feature>
<comment type="subcellular location">
    <subcellularLocation>
        <location evidence="1">Cell membrane</location>
        <topology evidence="1">Multi-pass membrane protein</topology>
    </subcellularLocation>
</comment>
<dbReference type="SUPFAM" id="SSF103473">
    <property type="entry name" value="MFS general substrate transporter"/>
    <property type="match status" value="1"/>
</dbReference>
<evidence type="ECO:0000256" key="2">
    <source>
        <dbReference type="ARBA" id="ARBA00022448"/>
    </source>
</evidence>
<evidence type="ECO:0000256" key="5">
    <source>
        <dbReference type="ARBA" id="ARBA00023136"/>
    </source>
</evidence>
<feature type="transmembrane region" description="Helical" evidence="6">
    <location>
        <begin position="280"/>
        <end position="297"/>
    </location>
</feature>
<dbReference type="PANTHER" id="PTHR43826:SF3">
    <property type="entry name" value="GLUCOSE-6-PHOSPHATE EXCHANGER SLC37A4"/>
    <property type="match status" value="1"/>
</dbReference>
<evidence type="ECO:0000256" key="1">
    <source>
        <dbReference type="ARBA" id="ARBA00004651"/>
    </source>
</evidence>
<dbReference type="PANTHER" id="PTHR43826">
    <property type="entry name" value="GLUCOSE-6-PHOSPHATE EXCHANGER SLC37A4"/>
    <property type="match status" value="1"/>
</dbReference>
<keyword evidence="5 6" id="KW-0472">Membrane</keyword>
<keyword evidence="2" id="KW-0813">Transport</keyword>